<sequence length="358" mass="39524">MMDDFDDLKLSDSEDDEGAGERVRMIMEEIYKNQDKIKSEKDIEEMAERCTNMMTQMRNEAYVKKKEKKGRSSGAGDKASPPPSRISSVKDSPRKDSTKGSNPLFPPPSKSNLKAQIDHKKKSQKPNFSELYKEKMEKMRVPGKTDLKGSQTKTDSTKASKAKMGMGDTRRKVVEDSNDSESESSSMNSESDSIGSDELKKILDSTKAGDKIMKEFKARESYRGVGKEVDAHRKTADWMSSTRGELAKKKEAAGSSKMAASKANQNLSFFSSSDMDSEDEKMAQQLKSKMTLSSKKPPTDNREAARKLLSSISEKPKGTVPTKPPVATAKRTGAPSAAPRLAVSRPGPTDKAKPRKKM</sequence>
<dbReference type="AlphaFoldDB" id="A0A9P0HPC8"/>
<feature type="compositionally biased region" description="Low complexity" evidence="1">
    <location>
        <begin position="253"/>
        <end position="274"/>
    </location>
</feature>
<dbReference type="OrthoDB" id="6625777at2759"/>
<feature type="compositionally biased region" description="Low complexity" evidence="1">
    <location>
        <begin position="183"/>
        <end position="196"/>
    </location>
</feature>
<dbReference type="Proteomes" id="UP001152798">
    <property type="component" value="Chromosome 6"/>
</dbReference>
<feature type="compositionally biased region" description="Basic and acidic residues" evidence="1">
    <location>
        <begin position="131"/>
        <end position="147"/>
    </location>
</feature>
<feature type="compositionally biased region" description="Polar residues" evidence="1">
    <location>
        <begin position="285"/>
        <end position="296"/>
    </location>
</feature>
<feature type="region of interest" description="Disordered" evidence="1">
    <location>
        <begin position="1"/>
        <end position="22"/>
    </location>
</feature>
<protein>
    <submittedName>
        <fullName evidence="2">Uncharacterized protein</fullName>
    </submittedName>
</protein>
<evidence type="ECO:0000256" key="1">
    <source>
        <dbReference type="SAM" id="MobiDB-lite"/>
    </source>
</evidence>
<keyword evidence="3" id="KW-1185">Reference proteome</keyword>
<reference evidence="2" key="1">
    <citation type="submission" date="2022-01" db="EMBL/GenBank/DDBJ databases">
        <authorList>
            <person name="King R."/>
        </authorList>
    </citation>
    <scope>NUCLEOTIDE SEQUENCE</scope>
</reference>
<feature type="compositionally biased region" description="Low complexity" evidence="1">
    <location>
        <begin position="318"/>
        <end position="330"/>
    </location>
</feature>
<gene>
    <name evidence="2" type="ORF">NEZAVI_LOCUS13845</name>
</gene>
<feature type="region of interest" description="Disordered" evidence="1">
    <location>
        <begin position="51"/>
        <end position="210"/>
    </location>
</feature>
<feature type="region of interest" description="Disordered" evidence="1">
    <location>
        <begin position="240"/>
        <end position="358"/>
    </location>
</feature>
<evidence type="ECO:0000313" key="2">
    <source>
        <dbReference type="EMBL" id="CAH1405693.1"/>
    </source>
</evidence>
<accession>A0A9P0HPC8</accession>
<organism evidence="2 3">
    <name type="scientific">Nezara viridula</name>
    <name type="common">Southern green stink bug</name>
    <name type="synonym">Cimex viridulus</name>
    <dbReference type="NCBI Taxonomy" id="85310"/>
    <lineage>
        <taxon>Eukaryota</taxon>
        <taxon>Metazoa</taxon>
        <taxon>Ecdysozoa</taxon>
        <taxon>Arthropoda</taxon>
        <taxon>Hexapoda</taxon>
        <taxon>Insecta</taxon>
        <taxon>Pterygota</taxon>
        <taxon>Neoptera</taxon>
        <taxon>Paraneoptera</taxon>
        <taxon>Hemiptera</taxon>
        <taxon>Heteroptera</taxon>
        <taxon>Panheteroptera</taxon>
        <taxon>Pentatomomorpha</taxon>
        <taxon>Pentatomoidea</taxon>
        <taxon>Pentatomidae</taxon>
        <taxon>Pentatominae</taxon>
        <taxon>Nezara</taxon>
    </lineage>
</organism>
<feature type="compositionally biased region" description="Low complexity" evidence="1">
    <location>
        <begin position="152"/>
        <end position="163"/>
    </location>
</feature>
<feature type="compositionally biased region" description="Basic and acidic residues" evidence="1">
    <location>
        <begin position="297"/>
        <end position="306"/>
    </location>
</feature>
<feature type="compositionally biased region" description="Basic and acidic residues" evidence="1">
    <location>
        <begin position="197"/>
        <end position="210"/>
    </location>
</feature>
<evidence type="ECO:0000313" key="3">
    <source>
        <dbReference type="Proteomes" id="UP001152798"/>
    </source>
</evidence>
<dbReference type="EMBL" id="OV725082">
    <property type="protein sequence ID" value="CAH1405693.1"/>
    <property type="molecule type" value="Genomic_DNA"/>
</dbReference>
<name>A0A9P0HPC8_NEZVI</name>
<proteinExistence type="predicted"/>